<keyword evidence="3 5" id="KW-0227">DNA damage</keyword>
<dbReference type="Proteomes" id="UP000664414">
    <property type="component" value="Unassembled WGS sequence"/>
</dbReference>
<sequence length="604" mass="67111">MIRLLPPNLINQIAAGEVVERPSSVVKELIENAIDAKATAIDIVIREGGKNLILVEDNGLGMTQQDLILAVERHATSKIPDENLFNIQSLGFRGEALPSIGSVSRLEISSRAQGNETSWSLKVEGGQKIGPTPAAQNIGTRIEVRDLFYATPARLKFMKSATSEMAAIVDTVSRLAMAYPEICFTLKDDKKTYLDLPVTLGEINERRLHRLSMLMGKEFIDNTCSINAERGDYKILGFASLPTMNRSNANLQYLYVNGRAVKDKLLNTAVRVSYQDFLARDRHPLVALFLEVPPGEVDINVHPAKTEVRFRENEVIRSLIIGALKQALTEAGHRAATTISSFALKAMQPSIIPQLKTSQPSFMMPNRASSKPIYSAPRPSNFMPSDHTAIQAIRLEEPLVSEEIKTHDLKEHHPLGEARTQLHETYIVAETEDGFILVDQHAAHERLVYENLKNQFLNAQAQSQYLLIPEVISLQESSQQALLAHNEELKLFGLGIEAFGGEAILVRETPAALGNFNVASLIQDLADEIIELGQPLSLKEHLEEILSTMACHGSIRAGRKMSLPEMNALLRKMEDTPHSGQCNHGRPTYVELKKYDIEKLFGRR</sequence>
<dbReference type="InterPro" id="IPR014762">
    <property type="entry name" value="DNA_mismatch_repair_CS"/>
</dbReference>
<keyword evidence="8" id="KW-0540">Nuclease</keyword>
<dbReference type="InterPro" id="IPR037198">
    <property type="entry name" value="MutL_C_sf"/>
</dbReference>
<dbReference type="PANTHER" id="PTHR10073:SF12">
    <property type="entry name" value="DNA MISMATCH REPAIR PROTEIN MLH1"/>
    <property type="match status" value="1"/>
</dbReference>
<dbReference type="InterPro" id="IPR020568">
    <property type="entry name" value="Ribosomal_Su5_D2-typ_SF"/>
</dbReference>
<name>A0A8J7PL64_9PROT</name>
<dbReference type="InterPro" id="IPR014790">
    <property type="entry name" value="MutL_C"/>
</dbReference>
<keyword evidence="8" id="KW-0255">Endonuclease</keyword>
<comment type="caution">
    <text evidence="8">The sequence shown here is derived from an EMBL/GenBank/DDBJ whole genome shotgun (WGS) entry which is preliminary data.</text>
</comment>
<dbReference type="Pfam" id="PF13589">
    <property type="entry name" value="HATPase_c_3"/>
    <property type="match status" value="1"/>
</dbReference>
<evidence type="ECO:0000259" key="6">
    <source>
        <dbReference type="SMART" id="SM00853"/>
    </source>
</evidence>
<dbReference type="GO" id="GO:0016887">
    <property type="term" value="F:ATP hydrolysis activity"/>
    <property type="evidence" value="ECO:0007669"/>
    <property type="project" value="InterPro"/>
</dbReference>
<keyword evidence="4 5" id="KW-0234">DNA repair</keyword>
<reference evidence="8" key="1">
    <citation type="submission" date="2021-02" db="EMBL/GenBank/DDBJ databases">
        <title>Thiocyanate and organic carbon inputs drive convergent selection for specific autotrophic Afipia and Thiobacillus strains within complex microbiomes.</title>
        <authorList>
            <person name="Huddy R.J."/>
            <person name="Sachdeva R."/>
            <person name="Kadzinga F."/>
            <person name="Kantor R.S."/>
            <person name="Harrison S.T.L."/>
            <person name="Banfield J.F."/>
        </authorList>
    </citation>
    <scope>NUCLEOTIDE SEQUENCE</scope>
    <source>
        <strain evidence="8">SCN18_10_11_15_R4_P_38_20</strain>
    </source>
</reference>
<dbReference type="Gene3D" id="3.30.1370.100">
    <property type="entry name" value="MutL, C-terminal domain, regulatory subdomain"/>
    <property type="match status" value="1"/>
</dbReference>
<feature type="domain" description="DNA mismatch repair protein S5" evidence="7">
    <location>
        <begin position="211"/>
        <end position="329"/>
    </location>
</feature>
<dbReference type="InterPro" id="IPR020667">
    <property type="entry name" value="DNA_mismatch_repair_MutL"/>
</dbReference>
<dbReference type="Gene3D" id="3.30.230.10">
    <property type="match status" value="1"/>
</dbReference>
<dbReference type="InterPro" id="IPR013507">
    <property type="entry name" value="DNA_mismatch_S5_2-like"/>
</dbReference>
<accession>A0A8J7PL64</accession>
<dbReference type="Gene3D" id="3.30.565.10">
    <property type="entry name" value="Histidine kinase-like ATPase, C-terminal domain"/>
    <property type="match status" value="1"/>
</dbReference>
<dbReference type="InterPro" id="IPR036890">
    <property type="entry name" value="HATPase_C_sf"/>
</dbReference>
<dbReference type="GO" id="GO:0030983">
    <property type="term" value="F:mismatched DNA binding"/>
    <property type="evidence" value="ECO:0007669"/>
    <property type="project" value="InterPro"/>
</dbReference>
<evidence type="ECO:0000256" key="1">
    <source>
        <dbReference type="ARBA" id="ARBA00006082"/>
    </source>
</evidence>
<dbReference type="AlphaFoldDB" id="A0A8J7PL64"/>
<dbReference type="GO" id="GO:0032300">
    <property type="term" value="C:mismatch repair complex"/>
    <property type="evidence" value="ECO:0007669"/>
    <property type="project" value="InterPro"/>
</dbReference>
<gene>
    <name evidence="5 8" type="primary">mutL</name>
    <name evidence="8" type="ORF">J0H12_00705</name>
</gene>
<dbReference type="NCBIfam" id="TIGR00585">
    <property type="entry name" value="mutl"/>
    <property type="match status" value="1"/>
</dbReference>
<dbReference type="SMART" id="SM01340">
    <property type="entry name" value="DNA_mis_repair"/>
    <property type="match status" value="1"/>
</dbReference>
<proteinExistence type="inferred from homology"/>
<dbReference type="InterPro" id="IPR038973">
    <property type="entry name" value="MutL/Mlh/Pms-like"/>
</dbReference>
<dbReference type="InterPro" id="IPR002099">
    <property type="entry name" value="MutL/Mlh/PMS"/>
</dbReference>
<organism evidence="8 9">
    <name type="scientific">Candidatus Paracaedimonas acanthamoebae</name>
    <dbReference type="NCBI Taxonomy" id="244581"/>
    <lineage>
        <taxon>Bacteria</taxon>
        <taxon>Pseudomonadati</taxon>
        <taxon>Pseudomonadota</taxon>
        <taxon>Alphaproteobacteria</taxon>
        <taxon>Holosporales</taxon>
        <taxon>Caedimonadaceae</taxon>
        <taxon>Candidatus Paracaedimonas</taxon>
    </lineage>
</organism>
<dbReference type="Pfam" id="PF08676">
    <property type="entry name" value="MutL_C"/>
    <property type="match status" value="1"/>
</dbReference>
<dbReference type="EMBL" id="JAFKGL010000010">
    <property type="protein sequence ID" value="MBN9412433.1"/>
    <property type="molecule type" value="Genomic_DNA"/>
</dbReference>
<dbReference type="HAMAP" id="MF_00149">
    <property type="entry name" value="DNA_mis_repair"/>
    <property type="match status" value="1"/>
</dbReference>
<dbReference type="CDD" id="cd16926">
    <property type="entry name" value="HATPase_MutL-MLH-PMS-like"/>
    <property type="match status" value="1"/>
</dbReference>
<dbReference type="Gene3D" id="3.30.1540.20">
    <property type="entry name" value="MutL, C-terminal domain, dimerisation subdomain"/>
    <property type="match status" value="1"/>
</dbReference>
<comment type="similarity">
    <text evidence="1 5">Belongs to the DNA mismatch repair MutL/HexB family.</text>
</comment>
<evidence type="ECO:0000256" key="2">
    <source>
        <dbReference type="ARBA" id="ARBA00021975"/>
    </source>
</evidence>
<dbReference type="FunFam" id="3.30.565.10:FF:000003">
    <property type="entry name" value="DNA mismatch repair endonuclease MutL"/>
    <property type="match status" value="1"/>
</dbReference>
<feature type="domain" description="MutL C-terminal dimerisation" evidence="6">
    <location>
        <begin position="418"/>
        <end position="561"/>
    </location>
</feature>
<dbReference type="GO" id="GO:0140664">
    <property type="term" value="F:ATP-dependent DNA damage sensor activity"/>
    <property type="evidence" value="ECO:0007669"/>
    <property type="project" value="InterPro"/>
</dbReference>
<dbReference type="SUPFAM" id="SSF54211">
    <property type="entry name" value="Ribosomal protein S5 domain 2-like"/>
    <property type="match status" value="1"/>
</dbReference>
<protein>
    <recommendedName>
        <fullName evidence="2 5">DNA mismatch repair protein MutL</fullName>
    </recommendedName>
</protein>
<dbReference type="GO" id="GO:0004519">
    <property type="term" value="F:endonuclease activity"/>
    <property type="evidence" value="ECO:0007669"/>
    <property type="project" value="UniProtKB-KW"/>
</dbReference>
<dbReference type="SMART" id="SM00853">
    <property type="entry name" value="MutL_C"/>
    <property type="match status" value="1"/>
</dbReference>
<dbReference type="InterPro" id="IPR014721">
    <property type="entry name" value="Ribsml_uS5_D2-typ_fold_subgr"/>
</dbReference>
<dbReference type="CDD" id="cd00782">
    <property type="entry name" value="MutL_Trans"/>
    <property type="match status" value="1"/>
</dbReference>
<evidence type="ECO:0000256" key="3">
    <source>
        <dbReference type="ARBA" id="ARBA00022763"/>
    </source>
</evidence>
<keyword evidence="8" id="KW-0378">Hydrolase</keyword>
<comment type="function">
    <text evidence="5">This protein is involved in the repair of mismatches in DNA. It is required for dam-dependent methyl-directed DNA mismatch repair. May act as a 'molecular matchmaker', a protein that promotes the formation of a stable complex between two or more DNA-binding proteins in an ATP-dependent manner without itself being part of a final effector complex.</text>
</comment>
<evidence type="ECO:0000313" key="9">
    <source>
        <dbReference type="Proteomes" id="UP000664414"/>
    </source>
</evidence>
<dbReference type="GO" id="GO:0005524">
    <property type="term" value="F:ATP binding"/>
    <property type="evidence" value="ECO:0007669"/>
    <property type="project" value="InterPro"/>
</dbReference>
<dbReference type="NCBIfam" id="NF000953">
    <property type="entry name" value="PRK00095.2-4"/>
    <property type="match status" value="1"/>
</dbReference>
<dbReference type="InterPro" id="IPR042120">
    <property type="entry name" value="MutL_C_dimsub"/>
</dbReference>
<dbReference type="Pfam" id="PF01119">
    <property type="entry name" value="DNA_mis_repair"/>
    <property type="match status" value="1"/>
</dbReference>
<evidence type="ECO:0000313" key="8">
    <source>
        <dbReference type="EMBL" id="MBN9412433.1"/>
    </source>
</evidence>
<evidence type="ECO:0000259" key="7">
    <source>
        <dbReference type="SMART" id="SM01340"/>
    </source>
</evidence>
<dbReference type="SUPFAM" id="SSF118116">
    <property type="entry name" value="DNA mismatch repair protein MutL"/>
    <property type="match status" value="1"/>
</dbReference>
<evidence type="ECO:0000256" key="5">
    <source>
        <dbReference type="HAMAP-Rule" id="MF_00149"/>
    </source>
</evidence>
<dbReference type="SUPFAM" id="SSF55874">
    <property type="entry name" value="ATPase domain of HSP90 chaperone/DNA topoisomerase II/histidine kinase"/>
    <property type="match status" value="1"/>
</dbReference>
<dbReference type="PROSITE" id="PS00058">
    <property type="entry name" value="DNA_MISMATCH_REPAIR_1"/>
    <property type="match status" value="1"/>
</dbReference>
<dbReference type="GO" id="GO:0006298">
    <property type="term" value="P:mismatch repair"/>
    <property type="evidence" value="ECO:0007669"/>
    <property type="project" value="UniProtKB-UniRule"/>
</dbReference>
<dbReference type="PANTHER" id="PTHR10073">
    <property type="entry name" value="DNA MISMATCH REPAIR PROTEIN MLH, PMS, MUTL"/>
    <property type="match status" value="1"/>
</dbReference>
<evidence type="ECO:0000256" key="4">
    <source>
        <dbReference type="ARBA" id="ARBA00023204"/>
    </source>
</evidence>
<dbReference type="InterPro" id="IPR042121">
    <property type="entry name" value="MutL_C_regsub"/>
</dbReference>